<reference evidence="3" key="1">
    <citation type="journal article" date="2019" name="Int. J. Syst. Evol. Microbiol.">
        <title>The Global Catalogue of Microorganisms (GCM) 10K type strain sequencing project: providing services to taxonomists for standard genome sequencing and annotation.</title>
        <authorList>
            <consortium name="The Broad Institute Genomics Platform"/>
            <consortium name="The Broad Institute Genome Sequencing Center for Infectious Disease"/>
            <person name="Wu L."/>
            <person name="Ma J."/>
        </authorList>
    </citation>
    <scope>NUCLEOTIDE SEQUENCE [LARGE SCALE GENOMIC DNA]</scope>
    <source>
        <strain evidence="3">JCM 18715</strain>
    </source>
</reference>
<comment type="caution">
    <text evidence="2">The sequence shown here is derived from an EMBL/GenBank/DDBJ whole genome shotgun (WGS) entry which is preliminary data.</text>
</comment>
<name>A0ABP9QJ19_9RHOO</name>
<dbReference type="PANTHER" id="PTHR38690:SF1">
    <property type="entry name" value="PROTEASE"/>
    <property type="match status" value="1"/>
</dbReference>
<evidence type="ECO:0000259" key="1">
    <source>
        <dbReference type="Pfam" id="PF13116"/>
    </source>
</evidence>
<dbReference type="InterPro" id="IPR025263">
    <property type="entry name" value="YhdP_central"/>
</dbReference>
<dbReference type="PANTHER" id="PTHR38690">
    <property type="entry name" value="PROTEASE-RELATED"/>
    <property type="match status" value="1"/>
</dbReference>
<dbReference type="InterPro" id="IPR011836">
    <property type="entry name" value="YhdP"/>
</dbReference>
<evidence type="ECO:0000313" key="2">
    <source>
        <dbReference type="EMBL" id="GAA5162730.1"/>
    </source>
</evidence>
<proteinExistence type="predicted"/>
<accession>A0ABP9QJ19</accession>
<sequence length="1377" mass="148737">MSSGRLGQRVFPCASAAAQSSLTILTDPAHLRLHSQSLTAMSDTDPRSAPESPPATPRRRLWAALVWRLRWLAHWLRLTLHLPRIAGQIFVWSWIVLAVAFLGVRHLALPQVANQRERIQAELSQALGVKLSIQSLEADWPGLRPVLQLRGVQVLDDAGHAALSLPEVEARVAWSSLLHWRLELASLHLRGPELAAKREADGRIFIAGIALQGGGDGNSVDRLLHQHDITISDARLSWLDQQRGAPELVLEKVFLTVQNHGDVHRLAVRAQPAGKLSGPLDLRADLRGLSLQSLDTWRGALFLDLRETDLAVWRAWVDYPVPVTRGKGSLRAWLNFEGPRIAALTTDLALADVETRLAEDLPQLSLKMLTGRLRVSLNGEDYAFSAERLRLRTQEGLEVLPTQLSLRHNGKTDSRPAGGSLAGERLDMRVLSQLAAYLPLPAAVRRRLDAMDPNGMVSRVQANWQDPPEGQVGMPPKFDLDASVSNLAFRSADGLPGMSGFSGRVTGNEKSGEFSLSMKDGTLSLPGIMHAEQLAVAQGVATGQWERAGAGELTVRVSRLQIDNDDLRGGDFSATWRGQPGSAGVLDMTGRARSADPRAVWRYMPAVVSQDAVDWLKVALTAGRVEDLRVRLNGELAHFPFNGSGAARQGVFRVEGRIRDATLAFAPDWPALQNLQGSLLFERAGMQIKVASGQYAKVRLRDVQASLADFDRVSSVPLEVVGVAEGPGEQMLEYLRATPVAKHLGSFIQNLRVGGDARLDLKLAIPLMDANNTRVQGGVQLDDNSVRLATALPPMQHVTGHVGFDELGVTPTRASGEFLGGHFSMSGKGMPDGTALFDASGVFPAQGLREIVSTPLWNHLAGETKVGARISVSRERAEVVVTSDLVGITSRLPPPLSKAVNARWPLSFTWATYDEPGVRVTPVPAIEDWQLSLDGLGGAHWQDRCVGERCDFLRGAAALNDELSLPTRGMRVSGRFAKLELDAWRPVLTSVINEATKGDAKAQSGSLLAGAVLQADEVIAGGQRFTNVLGRALQQDGRWVMRLQGPDIAGDLTWLGEGKGRLQAQLSMLRLKAATEKKAPMGESVPAAEAAPDDEDLPALDIHAAQFEMNDMKLGALTLQARNEGALWRLPELRIESPDAVISGEGLSRTLASGGKLTEVLLRLEASDVGGFLGRIGVPDAVKRGEAKLFGRLSWNGPATSIDYGSLAGELRLEAENGQFNKLQPGAAGRLLGILSLQSLPRRLTLDFRDVFSDGFAFDSIIGDMKIEKGVLRTNNLDLRGPAAKAFMKGSTDLGREVHDLHVTVQPTLSESVAIGLGAASLNPIIGLGVYLAQKALSDPFEKLFSFEYTITGPWADPKVDKVGAQPVPAKPQAPGK</sequence>
<protein>
    <submittedName>
        <fullName evidence="2">YhdP family protein</fullName>
    </submittedName>
</protein>
<dbReference type="Pfam" id="PF13116">
    <property type="entry name" value="YhdP"/>
    <property type="match status" value="1"/>
</dbReference>
<evidence type="ECO:0000313" key="3">
    <source>
        <dbReference type="Proteomes" id="UP001500547"/>
    </source>
</evidence>
<organism evidence="2 3">
    <name type="scientific">Viridibacterium curvum</name>
    <dbReference type="NCBI Taxonomy" id="1101404"/>
    <lineage>
        <taxon>Bacteria</taxon>
        <taxon>Pseudomonadati</taxon>
        <taxon>Pseudomonadota</taxon>
        <taxon>Betaproteobacteria</taxon>
        <taxon>Rhodocyclales</taxon>
        <taxon>Rhodocyclaceae</taxon>
        <taxon>Viridibacterium</taxon>
    </lineage>
</organism>
<dbReference type="Proteomes" id="UP001500547">
    <property type="component" value="Unassembled WGS sequence"/>
</dbReference>
<keyword evidence="3" id="KW-1185">Reference proteome</keyword>
<dbReference type="NCBIfam" id="TIGR02099">
    <property type="entry name" value="YhdP family protein"/>
    <property type="match status" value="1"/>
</dbReference>
<gene>
    <name evidence="2" type="ORF">GCM10025770_13830</name>
</gene>
<feature type="domain" description="YhdP central" evidence="1">
    <location>
        <begin position="82"/>
        <end position="1360"/>
    </location>
</feature>
<dbReference type="EMBL" id="BAABLD010000007">
    <property type="protein sequence ID" value="GAA5162730.1"/>
    <property type="molecule type" value="Genomic_DNA"/>
</dbReference>